<evidence type="ECO:0000256" key="1">
    <source>
        <dbReference type="SAM" id="MobiDB-lite"/>
    </source>
</evidence>
<gene>
    <name evidence="2" type="ORF">BC938DRAFT_474799</name>
</gene>
<protein>
    <submittedName>
        <fullName evidence="2">Uncharacterized protein</fullName>
    </submittedName>
</protein>
<organism evidence="2 3">
    <name type="scientific">Jimgerdemannia flammicorona</name>
    <dbReference type="NCBI Taxonomy" id="994334"/>
    <lineage>
        <taxon>Eukaryota</taxon>
        <taxon>Fungi</taxon>
        <taxon>Fungi incertae sedis</taxon>
        <taxon>Mucoromycota</taxon>
        <taxon>Mucoromycotina</taxon>
        <taxon>Endogonomycetes</taxon>
        <taxon>Endogonales</taxon>
        <taxon>Endogonaceae</taxon>
        <taxon>Jimgerdemannia</taxon>
    </lineage>
</organism>
<evidence type="ECO:0000313" key="3">
    <source>
        <dbReference type="Proteomes" id="UP000274822"/>
    </source>
</evidence>
<feature type="region of interest" description="Disordered" evidence="1">
    <location>
        <begin position="39"/>
        <end position="70"/>
    </location>
</feature>
<evidence type="ECO:0000313" key="2">
    <source>
        <dbReference type="EMBL" id="RUS23666.1"/>
    </source>
</evidence>
<sequence>MLQVIRDSHLPSSHRIIPPGTMVTMDYKPNRLNVKIDSNNVCHSQRSAEEARGAHNPEAGGSKPPAATNDTFFSLVKSTPSVEYSLLSFAAPKSNNNSRFSELETAILSENDNRQGRFRVDRDHAV</sequence>
<feature type="compositionally biased region" description="Basic and acidic residues" evidence="1">
    <location>
        <begin position="46"/>
        <end position="55"/>
    </location>
</feature>
<comment type="caution">
    <text evidence="2">The sequence shown here is derived from an EMBL/GenBank/DDBJ whole genome shotgun (WGS) entry which is preliminary data.</text>
</comment>
<dbReference type="Gene3D" id="3.30.10.10">
    <property type="entry name" value="Trypsin Inhibitor V, subunit A"/>
    <property type="match status" value="1"/>
</dbReference>
<dbReference type="EMBL" id="RBNJ01018985">
    <property type="protein sequence ID" value="RUS23666.1"/>
    <property type="molecule type" value="Genomic_DNA"/>
</dbReference>
<dbReference type="Pfam" id="PF11720">
    <property type="entry name" value="Inhibitor_I78"/>
    <property type="match status" value="1"/>
</dbReference>
<keyword evidence="3" id="KW-1185">Reference proteome</keyword>
<dbReference type="Proteomes" id="UP000274822">
    <property type="component" value="Unassembled WGS sequence"/>
</dbReference>
<accession>A0A433Q1M4</accession>
<dbReference type="AlphaFoldDB" id="A0A433Q1M4"/>
<name>A0A433Q1M4_9FUNG</name>
<dbReference type="InterPro" id="IPR021719">
    <property type="entry name" value="Prot_inh_I78"/>
</dbReference>
<proteinExistence type="predicted"/>
<reference evidence="2 3" key="1">
    <citation type="journal article" date="2018" name="New Phytol.">
        <title>Phylogenomics of Endogonaceae and evolution of mycorrhizas within Mucoromycota.</title>
        <authorList>
            <person name="Chang Y."/>
            <person name="Desiro A."/>
            <person name="Na H."/>
            <person name="Sandor L."/>
            <person name="Lipzen A."/>
            <person name="Clum A."/>
            <person name="Barry K."/>
            <person name="Grigoriev I.V."/>
            <person name="Martin F.M."/>
            <person name="Stajich J.E."/>
            <person name="Smith M.E."/>
            <person name="Bonito G."/>
            <person name="Spatafora J.W."/>
        </authorList>
    </citation>
    <scope>NUCLEOTIDE SEQUENCE [LARGE SCALE GENOMIC DNA]</scope>
    <source>
        <strain evidence="2 3">AD002</strain>
    </source>
</reference>